<proteinExistence type="predicted"/>
<name>A0A1G6HLX0_9BACI</name>
<reference evidence="2" key="1">
    <citation type="submission" date="2016-09" db="EMBL/GenBank/DDBJ databases">
        <authorList>
            <person name="Varghese N."/>
            <person name="Submissions S."/>
        </authorList>
    </citation>
    <scope>NUCLEOTIDE SEQUENCE [LARGE SCALE GENOMIC DNA]</scope>
    <source>
        <strain evidence="2">25nlg</strain>
    </source>
</reference>
<keyword evidence="2" id="KW-1185">Reference proteome</keyword>
<gene>
    <name evidence="1" type="ORF">SAMN05421737_10463</name>
</gene>
<dbReference type="RefSeq" id="WP_090775195.1">
    <property type="nucleotide sequence ID" value="NZ_FMYM01000004.1"/>
</dbReference>
<accession>A0A1G6HLX0</accession>
<dbReference type="AlphaFoldDB" id="A0A1G6HLX0"/>
<evidence type="ECO:0000313" key="1">
    <source>
        <dbReference type="EMBL" id="SDB95118.1"/>
    </source>
</evidence>
<protein>
    <submittedName>
        <fullName evidence="1">Uncharacterized protein</fullName>
    </submittedName>
</protein>
<sequence>MAAATILYFYPAKPRTDMQIDSYDKDALARETRRDSFGGIVGEYRVTEGTEDTEGIAFWYPLLEDPFDYLPTLAISHDNNFPTILQGTILFTGIERALLGNALGLTQNQVDQIKRMAWSNTIKLGDQEIPWIKLD</sequence>
<dbReference type="EMBL" id="FMYM01000004">
    <property type="protein sequence ID" value="SDB95118.1"/>
    <property type="molecule type" value="Genomic_DNA"/>
</dbReference>
<organism evidence="1 2">
    <name type="scientific">Shouchella lonarensis</name>
    <dbReference type="NCBI Taxonomy" id="1464122"/>
    <lineage>
        <taxon>Bacteria</taxon>
        <taxon>Bacillati</taxon>
        <taxon>Bacillota</taxon>
        <taxon>Bacilli</taxon>
        <taxon>Bacillales</taxon>
        <taxon>Bacillaceae</taxon>
        <taxon>Shouchella</taxon>
    </lineage>
</organism>
<evidence type="ECO:0000313" key="2">
    <source>
        <dbReference type="Proteomes" id="UP000242662"/>
    </source>
</evidence>
<dbReference type="Proteomes" id="UP000242662">
    <property type="component" value="Unassembled WGS sequence"/>
</dbReference>